<dbReference type="Pfam" id="PF00459">
    <property type="entry name" value="Inositol_P"/>
    <property type="match status" value="1"/>
</dbReference>
<accession>A0A1F7V615</accession>
<dbReference type="PANTHER" id="PTHR20854:SF4">
    <property type="entry name" value="INOSITOL-1-MONOPHOSPHATASE-RELATED"/>
    <property type="match status" value="1"/>
</dbReference>
<feature type="binding site" evidence="4">
    <location>
        <position position="81"/>
    </location>
    <ligand>
        <name>Mg(2+)</name>
        <dbReference type="ChEBI" id="CHEBI:18420"/>
        <label>1</label>
        <note>catalytic</note>
    </ligand>
</feature>
<dbReference type="InterPro" id="IPR000760">
    <property type="entry name" value="Inositol_monophosphatase-like"/>
</dbReference>
<dbReference type="GO" id="GO:0008934">
    <property type="term" value="F:inositol monophosphate 1-phosphatase activity"/>
    <property type="evidence" value="ECO:0007669"/>
    <property type="project" value="TreeGrafter"/>
</dbReference>
<dbReference type="SUPFAM" id="SSF56655">
    <property type="entry name" value="Carbohydrate phosphatase"/>
    <property type="match status" value="1"/>
</dbReference>
<feature type="binding site" evidence="4">
    <location>
        <position position="78"/>
    </location>
    <ligand>
        <name>Mg(2+)</name>
        <dbReference type="ChEBI" id="CHEBI:18420"/>
        <label>1</label>
        <note>catalytic</note>
    </ligand>
</feature>
<evidence type="ECO:0000256" key="4">
    <source>
        <dbReference type="PIRSR" id="PIRSR600760-2"/>
    </source>
</evidence>
<evidence type="ECO:0000256" key="1">
    <source>
        <dbReference type="ARBA" id="ARBA00022723"/>
    </source>
</evidence>
<feature type="binding site" evidence="4">
    <location>
        <position position="63"/>
    </location>
    <ligand>
        <name>Mg(2+)</name>
        <dbReference type="ChEBI" id="CHEBI:18420"/>
        <label>1</label>
        <note>catalytic</note>
    </ligand>
</feature>
<evidence type="ECO:0008006" key="7">
    <source>
        <dbReference type="Google" id="ProtNLM"/>
    </source>
</evidence>
<evidence type="ECO:0000313" key="5">
    <source>
        <dbReference type="EMBL" id="OGL85979.1"/>
    </source>
</evidence>
<keyword evidence="2" id="KW-0378">Hydrolase</keyword>
<dbReference type="Gene3D" id="3.40.190.80">
    <property type="match status" value="1"/>
</dbReference>
<protein>
    <recommendedName>
        <fullName evidence="7">Inositol-phosphate phosphatase</fullName>
    </recommendedName>
</protein>
<feature type="binding site" evidence="4">
    <location>
        <position position="205"/>
    </location>
    <ligand>
        <name>Mg(2+)</name>
        <dbReference type="ChEBI" id="CHEBI:18420"/>
        <label>1</label>
        <note>catalytic</note>
    </ligand>
</feature>
<evidence type="ECO:0000313" key="6">
    <source>
        <dbReference type="Proteomes" id="UP000178723"/>
    </source>
</evidence>
<dbReference type="InterPro" id="IPR020583">
    <property type="entry name" value="Inositol_monoP_metal-BS"/>
</dbReference>
<dbReference type="AlphaFoldDB" id="A0A1F7V615"/>
<name>A0A1F7V615_9BACT</name>
<dbReference type="PROSITE" id="PS00629">
    <property type="entry name" value="IMP_1"/>
    <property type="match status" value="1"/>
</dbReference>
<organism evidence="5 6">
    <name type="scientific">Candidatus Uhrbacteria bacterium RIFCSPLOWO2_02_FULL_48_12</name>
    <dbReference type="NCBI Taxonomy" id="1802407"/>
    <lineage>
        <taxon>Bacteria</taxon>
        <taxon>Candidatus Uhriibacteriota</taxon>
    </lineage>
</organism>
<comment type="caution">
    <text evidence="5">The sequence shown here is derived from an EMBL/GenBank/DDBJ whole genome shotgun (WGS) entry which is preliminary data.</text>
</comment>
<dbReference type="GO" id="GO:0007165">
    <property type="term" value="P:signal transduction"/>
    <property type="evidence" value="ECO:0007669"/>
    <property type="project" value="TreeGrafter"/>
</dbReference>
<evidence type="ECO:0000256" key="2">
    <source>
        <dbReference type="ARBA" id="ARBA00022801"/>
    </source>
</evidence>
<comment type="cofactor">
    <cofactor evidence="4">
        <name>Mg(2+)</name>
        <dbReference type="ChEBI" id="CHEBI:18420"/>
    </cofactor>
</comment>
<dbReference type="Proteomes" id="UP000178723">
    <property type="component" value="Unassembled WGS sequence"/>
</dbReference>
<dbReference type="PANTHER" id="PTHR20854">
    <property type="entry name" value="INOSITOL MONOPHOSPHATASE"/>
    <property type="match status" value="1"/>
</dbReference>
<feature type="binding site" evidence="4">
    <location>
        <position position="80"/>
    </location>
    <ligand>
        <name>Mg(2+)</name>
        <dbReference type="ChEBI" id="CHEBI:18420"/>
        <label>1</label>
        <note>catalytic</note>
    </ligand>
</feature>
<reference evidence="5 6" key="1">
    <citation type="journal article" date="2016" name="Nat. Commun.">
        <title>Thousands of microbial genomes shed light on interconnected biogeochemical processes in an aquifer system.</title>
        <authorList>
            <person name="Anantharaman K."/>
            <person name="Brown C.T."/>
            <person name="Hug L.A."/>
            <person name="Sharon I."/>
            <person name="Castelle C.J."/>
            <person name="Probst A.J."/>
            <person name="Thomas B.C."/>
            <person name="Singh A."/>
            <person name="Wilkins M.J."/>
            <person name="Karaoz U."/>
            <person name="Brodie E.L."/>
            <person name="Williams K.H."/>
            <person name="Hubbard S.S."/>
            <person name="Banfield J.F."/>
        </authorList>
    </citation>
    <scope>NUCLEOTIDE SEQUENCE [LARGE SCALE GENOMIC DNA]</scope>
</reference>
<evidence type="ECO:0000256" key="3">
    <source>
        <dbReference type="ARBA" id="ARBA00022842"/>
    </source>
</evidence>
<keyword evidence="1 4" id="KW-0479">Metal-binding</keyword>
<sequence>MEKFLQETIVMAGHILMEFFGRVESVTTKSGATDIVSLADLASQRAIIERIRQKCPHHGIVAEEEGVNEVRDRTWYIDPLDGTSNFVSRIPLFGVSMALLSRQAGFVEAGIYLPATDELFYAVSHGGASRNGKKMATEHKAELKNSFGCVPSRLTGRKKAFHTVLLLRSEHGFWLSSFGSTVVPAAYVADGRKDWLASFDNHPWDYAAAALILKESGCRVTNDRGTDWTVEDRELIAASPPLHVELMEMVLESETINVPITSVAGRPQP</sequence>
<gene>
    <name evidence="5" type="ORF">A3I40_00375</name>
</gene>
<dbReference type="GO" id="GO:0006020">
    <property type="term" value="P:inositol metabolic process"/>
    <property type="evidence" value="ECO:0007669"/>
    <property type="project" value="TreeGrafter"/>
</dbReference>
<dbReference type="STRING" id="1802407.A3I40_00375"/>
<dbReference type="Gene3D" id="3.30.540.10">
    <property type="entry name" value="Fructose-1,6-Bisphosphatase, subunit A, domain 1"/>
    <property type="match status" value="1"/>
</dbReference>
<dbReference type="EMBL" id="MGEP01000055">
    <property type="protein sequence ID" value="OGL85979.1"/>
    <property type="molecule type" value="Genomic_DNA"/>
</dbReference>
<proteinExistence type="predicted"/>
<dbReference type="PRINTS" id="PR00377">
    <property type="entry name" value="IMPHPHTASES"/>
</dbReference>
<dbReference type="GO" id="GO:0046872">
    <property type="term" value="F:metal ion binding"/>
    <property type="evidence" value="ECO:0007669"/>
    <property type="project" value="UniProtKB-KW"/>
</dbReference>
<keyword evidence="3 4" id="KW-0460">Magnesium</keyword>